<gene>
    <name evidence="1" type="ORF">OBBRIDRAFT_432113</name>
</gene>
<name>A0A8E2AKV8_9APHY</name>
<dbReference type="Gene3D" id="2.60.120.260">
    <property type="entry name" value="Galactose-binding domain-like"/>
    <property type="match status" value="1"/>
</dbReference>
<sequence>MNFTLDDTSPDLGYTSGWAVQSPNDPGLSHFFQGTYHVAQTTGANVTFTFTGSYIAIYGSKGPSHASFSVQADNDVFFLSAAAPSQQFQQILFEHTFAPPSQPGSHSITLSAILDGSDVEGRWLDLDYVSFTDGRCVDFN</sequence>
<proteinExistence type="predicted"/>
<dbReference type="Proteomes" id="UP000250043">
    <property type="component" value="Unassembled WGS sequence"/>
</dbReference>
<evidence type="ECO:0000313" key="2">
    <source>
        <dbReference type="Proteomes" id="UP000250043"/>
    </source>
</evidence>
<evidence type="ECO:0000313" key="1">
    <source>
        <dbReference type="EMBL" id="OCH84155.1"/>
    </source>
</evidence>
<protein>
    <submittedName>
        <fullName evidence="1">Uncharacterized protein</fullName>
    </submittedName>
</protein>
<keyword evidence="2" id="KW-1185">Reference proteome</keyword>
<dbReference type="EMBL" id="KV722714">
    <property type="protein sequence ID" value="OCH84155.1"/>
    <property type="molecule type" value="Genomic_DNA"/>
</dbReference>
<dbReference type="AlphaFoldDB" id="A0A8E2AKV8"/>
<accession>A0A8E2AKV8</accession>
<reference evidence="1 2" key="1">
    <citation type="submission" date="2016-07" db="EMBL/GenBank/DDBJ databases">
        <title>Draft genome of the white-rot fungus Obba rivulosa 3A-2.</title>
        <authorList>
            <consortium name="DOE Joint Genome Institute"/>
            <person name="Miettinen O."/>
            <person name="Riley R."/>
            <person name="Acob R."/>
            <person name="Barry K."/>
            <person name="Cullen D."/>
            <person name="De Vries R."/>
            <person name="Hainaut M."/>
            <person name="Hatakka A."/>
            <person name="Henrissat B."/>
            <person name="Hilden K."/>
            <person name="Kuo R."/>
            <person name="Labutti K."/>
            <person name="Lipzen A."/>
            <person name="Makela M.R."/>
            <person name="Sandor L."/>
            <person name="Spatafora J.W."/>
            <person name="Grigoriev I.V."/>
            <person name="Hibbett D.S."/>
        </authorList>
    </citation>
    <scope>NUCLEOTIDE SEQUENCE [LARGE SCALE GENOMIC DNA]</scope>
    <source>
        <strain evidence="1 2">3A-2</strain>
    </source>
</reference>
<organism evidence="1 2">
    <name type="scientific">Obba rivulosa</name>
    <dbReference type="NCBI Taxonomy" id="1052685"/>
    <lineage>
        <taxon>Eukaryota</taxon>
        <taxon>Fungi</taxon>
        <taxon>Dikarya</taxon>
        <taxon>Basidiomycota</taxon>
        <taxon>Agaricomycotina</taxon>
        <taxon>Agaricomycetes</taxon>
        <taxon>Polyporales</taxon>
        <taxon>Gelatoporiaceae</taxon>
        <taxon>Obba</taxon>
    </lineage>
</organism>
<dbReference type="OrthoDB" id="2563669at2759"/>